<accession>T0BNK6</accession>
<sequence>MTKRQLTASDVEAAVLGGKFLGGGGGGWTEDGLALANEAVQTNAPVLISPAECRDDDVIVTAALVGAPAAKDQYVEPAHFVRTIERMESALGTKVAGVITNENGAAATVNGWIQAAKLGIPVIDAPCNGRAHPTGVMGSIGLHQLEDFVSIQTASGGRLDKYVEIVVKASLQRAASLVRNASVEAGGVVAVARNPVTASYVMQHGAVGAITQAIELGHAMLRSQANGARAVVDAALGFMGGERIATGKVAHVSLRTEGGFDVGEVTIGDVDMTFWNEYMTLERNGERLATFPDLIMTMDTNTGLPLLTAELQPGLDVTVVCVPRANLKLGAGMNDEALFKVVERVVNKEICKYVFASSIGTA</sequence>
<dbReference type="RefSeq" id="WP_021296789.1">
    <property type="nucleotide sequence ID" value="NZ_AURB01000135.1"/>
</dbReference>
<dbReference type="InterPro" id="IPR027479">
    <property type="entry name" value="S-Me-THD_N_sf"/>
</dbReference>
<dbReference type="Pfam" id="PF20906">
    <property type="entry name" value="S-Me-THD_C"/>
    <property type="match status" value="1"/>
</dbReference>
<name>T0BNK6_ALIAG</name>
<dbReference type="Proteomes" id="UP000829401">
    <property type="component" value="Chromosome"/>
</dbReference>
<proteinExistence type="predicted"/>
<dbReference type="eggNOG" id="COG3535">
    <property type="taxonomic scope" value="Bacteria"/>
</dbReference>
<protein>
    <submittedName>
        <fullName evidence="3">DUF917 family protein</fullName>
    </submittedName>
</protein>
<evidence type="ECO:0000313" key="4">
    <source>
        <dbReference type="Proteomes" id="UP000829401"/>
    </source>
</evidence>
<keyword evidence="4" id="KW-1185">Reference proteome</keyword>
<dbReference type="OrthoDB" id="7441206at2"/>
<dbReference type="KEGG" id="aaco:K1I37_17630"/>
<dbReference type="SUPFAM" id="SSF160991">
    <property type="entry name" value="CV3147-like"/>
    <property type="match status" value="1"/>
</dbReference>
<organism evidence="3 4">
    <name type="scientific">Alicyclobacillus acidoterrestris (strain ATCC 49025 / DSM 3922 / CIP 106132 / NCIMB 13137 / GD3B)</name>
    <dbReference type="NCBI Taxonomy" id="1356854"/>
    <lineage>
        <taxon>Bacteria</taxon>
        <taxon>Bacillati</taxon>
        <taxon>Bacillota</taxon>
        <taxon>Bacilli</taxon>
        <taxon>Bacillales</taxon>
        <taxon>Alicyclobacillaceae</taxon>
        <taxon>Alicyclobacillus</taxon>
    </lineage>
</organism>
<feature type="domain" description="S-Me-THD-like C-terminal" evidence="2">
    <location>
        <begin position="174"/>
        <end position="324"/>
    </location>
</feature>
<gene>
    <name evidence="3" type="ORF">K1I37_17630</name>
</gene>
<dbReference type="EMBL" id="CP080467">
    <property type="protein sequence ID" value="UNO48461.1"/>
    <property type="molecule type" value="Genomic_DNA"/>
</dbReference>
<feature type="domain" description="S-Me-THD N-terminal" evidence="1">
    <location>
        <begin position="10"/>
        <end position="144"/>
    </location>
</feature>
<evidence type="ECO:0000259" key="1">
    <source>
        <dbReference type="Pfam" id="PF06032"/>
    </source>
</evidence>
<evidence type="ECO:0000259" key="2">
    <source>
        <dbReference type="Pfam" id="PF20906"/>
    </source>
</evidence>
<dbReference type="InterPro" id="IPR010318">
    <property type="entry name" value="S-Me-THD_N"/>
</dbReference>
<dbReference type="InterPro" id="IPR024071">
    <property type="entry name" value="S-Me-THD_C_sf"/>
</dbReference>
<dbReference type="Gene3D" id="2.40.390.10">
    <property type="entry name" value="CV3147-like"/>
    <property type="match status" value="1"/>
</dbReference>
<dbReference type="AlphaFoldDB" id="T0BNK6"/>
<evidence type="ECO:0000313" key="3">
    <source>
        <dbReference type="EMBL" id="UNO48461.1"/>
    </source>
</evidence>
<dbReference type="Gene3D" id="3.40.1610.10">
    <property type="entry name" value="CV3147-like domain"/>
    <property type="match status" value="1"/>
</dbReference>
<accession>A0A9E6ZKD3</accession>
<dbReference type="Pfam" id="PF06032">
    <property type="entry name" value="S-Me-THD_N"/>
    <property type="match status" value="1"/>
</dbReference>
<dbReference type="STRING" id="1356854.N007_08635"/>
<reference evidence="4" key="1">
    <citation type="journal article" date="2022" name="G3 (Bethesda)">
        <title>Unveiling the complete genome sequence of Alicyclobacillus acidoterrestris DSM 3922T, a taint-producing strain.</title>
        <authorList>
            <person name="Leonardo I.C."/>
            <person name="Barreto Crespo M.T."/>
            <person name="Gaspar F.B."/>
        </authorList>
    </citation>
    <scope>NUCLEOTIDE SEQUENCE [LARGE SCALE GENOMIC DNA]</scope>
    <source>
        <strain evidence="4">DSM 3922</strain>
    </source>
</reference>
<dbReference type="InterPro" id="IPR048350">
    <property type="entry name" value="S-Me-THD-like_C"/>
</dbReference>